<organism evidence="18 19">
    <name type="scientific">Mya arenaria</name>
    <name type="common">Soft-shell clam</name>
    <dbReference type="NCBI Taxonomy" id="6604"/>
    <lineage>
        <taxon>Eukaryota</taxon>
        <taxon>Metazoa</taxon>
        <taxon>Spiralia</taxon>
        <taxon>Lophotrochozoa</taxon>
        <taxon>Mollusca</taxon>
        <taxon>Bivalvia</taxon>
        <taxon>Autobranchia</taxon>
        <taxon>Heteroconchia</taxon>
        <taxon>Euheterodonta</taxon>
        <taxon>Imparidentia</taxon>
        <taxon>Neoheterodontei</taxon>
        <taxon>Myida</taxon>
        <taxon>Myoidea</taxon>
        <taxon>Myidae</taxon>
        <taxon>Mya</taxon>
    </lineage>
</organism>
<keyword evidence="13" id="KW-0472">Membrane</keyword>
<dbReference type="Pfam" id="PF00652">
    <property type="entry name" value="Ricin_B_lectin"/>
    <property type="match status" value="1"/>
</dbReference>
<evidence type="ECO:0000256" key="2">
    <source>
        <dbReference type="ARBA" id="ARBA00004323"/>
    </source>
</evidence>
<dbReference type="Pfam" id="PF00535">
    <property type="entry name" value="Glycos_transf_2"/>
    <property type="match status" value="1"/>
</dbReference>
<dbReference type="EC" id="2.4.1.-" evidence="16"/>
<dbReference type="CDD" id="cd23437">
    <property type="entry name" value="beta-trefoil_Ricin_GALNT7"/>
    <property type="match status" value="1"/>
</dbReference>
<dbReference type="SMART" id="SM00458">
    <property type="entry name" value="RICIN"/>
    <property type="match status" value="1"/>
</dbReference>
<keyword evidence="8" id="KW-0479">Metal-binding</keyword>
<dbReference type="Gene3D" id="2.80.10.50">
    <property type="match status" value="1"/>
</dbReference>
<evidence type="ECO:0000256" key="12">
    <source>
        <dbReference type="ARBA" id="ARBA00023034"/>
    </source>
</evidence>
<accession>A0ABY7FBJ1</accession>
<evidence type="ECO:0000259" key="17">
    <source>
        <dbReference type="SMART" id="SM00458"/>
    </source>
</evidence>
<evidence type="ECO:0000256" key="14">
    <source>
        <dbReference type="ARBA" id="ARBA00023157"/>
    </source>
</evidence>
<keyword evidence="14 16" id="KW-1015">Disulfide bond</keyword>
<proteinExistence type="inferred from homology"/>
<keyword evidence="19" id="KW-1185">Reference proteome</keyword>
<comment type="pathway">
    <text evidence="3 16">Protein modification; protein glycosylation.</text>
</comment>
<evidence type="ECO:0000256" key="6">
    <source>
        <dbReference type="ARBA" id="ARBA00022679"/>
    </source>
</evidence>
<dbReference type="InterPro" id="IPR029044">
    <property type="entry name" value="Nucleotide-diphossugar_trans"/>
</dbReference>
<reference evidence="18" key="1">
    <citation type="submission" date="2022-11" db="EMBL/GenBank/DDBJ databases">
        <title>Centuries of genome instability and evolution in soft-shell clam transmissible cancer (bioRxiv).</title>
        <authorList>
            <person name="Hart S.F.M."/>
            <person name="Yonemitsu M.A."/>
            <person name="Giersch R.M."/>
            <person name="Beal B.F."/>
            <person name="Arriagada G."/>
            <person name="Davis B.W."/>
            <person name="Ostrander E.A."/>
            <person name="Goff S.P."/>
            <person name="Metzger M.J."/>
        </authorList>
    </citation>
    <scope>NUCLEOTIDE SEQUENCE</scope>
    <source>
        <strain evidence="18">MELC-2E11</strain>
        <tissue evidence="18">Siphon/mantle</tissue>
    </source>
</reference>
<dbReference type="InterPro" id="IPR001173">
    <property type="entry name" value="Glyco_trans_2-like"/>
</dbReference>
<dbReference type="EMBL" id="CP111022">
    <property type="protein sequence ID" value="WAR18734.1"/>
    <property type="molecule type" value="Genomic_DNA"/>
</dbReference>
<dbReference type="InterPro" id="IPR045885">
    <property type="entry name" value="GalNAc-T"/>
</dbReference>
<evidence type="ECO:0000256" key="5">
    <source>
        <dbReference type="ARBA" id="ARBA00022676"/>
    </source>
</evidence>
<evidence type="ECO:0000256" key="16">
    <source>
        <dbReference type="RuleBase" id="RU361242"/>
    </source>
</evidence>
<keyword evidence="7" id="KW-0812">Transmembrane</keyword>
<keyword evidence="5 16" id="KW-0328">Glycosyltransferase</keyword>
<dbReference type="CDD" id="cd02510">
    <property type="entry name" value="pp-GalNAc-T"/>
    <property type="match status" value="1"/>
</dbReference>
<dbReference type="InterPro" id="IPR035992">
    <property type="entry name" value="Ricin_B-like_lectins"/>
</dbReference>
<dbReference type="Proteomes" id="UP001164746">
    <property type="component" value="Chromosome 11"/>
</dbReference>
<feature type="domain" description="Ricin B lectin" evidence="17">
    <location>
        <begin position="495"/>
        <end position="615"/>
    </location>
</feature>
<keyword evidence="10" id="KW-0735">Signal-anchor</keyword>
<evidence type="ECO:0000313" key="18">
    <source>
        <dbReference type="EMBL" id="WAR18734.1"/>
    </source>
</evidence>
<evidence type="ECO:0000256" key="9">
    <source>
        <dbReference type="ARBA" id="ARBA00022734"/>
    </source>
</evidence>
<dbReference type="PANTHER" id="PTHR11675:SF68">
    <property type="entry name" value="N-ACETYLGALACTOSAMINYLTRANSFERASE 7"/>
    <property type="match status" value="1"/>
</dbReference>
<evidence type="ECO:0000256" key="7">
    <source>
        <dbReference type="ARBA" id="ARBA00022692"/>
    </source>
</evidence>
<evidence type="ECO:0000256" key="11">
    <source>
        <dbReference type="ARBA" id="ARBA00022989"/>
    </source>
</evidence>
<name>A0ABY7FBJ1_MYAAR</name>
<keyword evidence="12 16" id="KW-0333">Golgi apparatus</keyword>
<evidence type="ECO:0000313" key="19">
    <source>
        <dbReference type="Proteomes" id="UP001164746"/>
    </source>
</evidence>
<evidence type="ECO:0000256" key="4">
    <source>
        <dbReference type="ARBA" id="ARBA00005680"/>
    </source>
</evidence>
<evidence type="ECO:0000256" key="13">
    <source>
        <dbReference type="ARBA" id="ARBA00023136"/>
    </source>
</evidence>
<evidence type="ECO:0000256" key="8">
    <source>
        <dbReference type="ARBA" id="ARBA00022723"/>
    </source>
</evidence>
<evidence type="ECO:0000256" key="1">
    <source>
        <dbReference type="ARBA" id="ARBA00001936"/>
    </source>
</evidence>
<dbReference type="SUPFAM" id="SSF50370">
    <property type="entry name" value="Ricin B-like lectins"/>
    <property type="match status" value="1"/>
</dbReference>
<keyword evidence="15 16" id="KW-0464">Manganese</keyword>
<dbReference type="SUPFAM" id="SSF53448">
    <property type="entry name" value="Nucleotide-diphospho-sugar transferases"/>
    <property type="match status" value="1"/>
</dbReference>
<keyword evidence="9 16" id="KW-0430">Lectin</keyword>
<comment type="cofactor">
    <cofactor evidence="1 16">
        <name>Mn(2+)</name>
        <dbReference type="ChEBI" id="CHEBI:29035"/>
    </cofactor>
</comment>
<keyword evidence="11" id="KW-1133">Transmembrane helix</keyword>
<gene>
    <name evidence="18" type="ORF">MAR_000572</name>
</gene>
<comment type="similarity">
    <text evidence="4 16">Belongs to the glycosyltransferase 2 family. GalNAc-T subfamily.</text>
</comment>
<dbReference type="PROSITE" id="PS50231">
    <property type="entry name" value="RICIN_B_LECTIN"/>
    <property type="match status" value="1"/>
</dbReference>
<dbReference type="Gene3D" id="3.90.550.10">
    <property type="entry name" value="Spore Coat Polysaccharide Biosynthesis Protein SpsA, Chain A"/>
    <property type="match status" value="1"/>
</dbReference>
<comment type="subcellular location">
    <subcellularLocation>
        <location evidence="2 16">Golgi apparatus membrane</location>
        <topology evidence="2 16">Single-pass type II membrane protein</topology>
    </subcellularLocation>
</comment>
<evidence type="ECO:0000256" key="3">
    <source>
        <dbReference type="ARBA" id="ARBA00004922"/>
    </source>
</evidence>
<evidence type="ECO:0000256" key="10">
    <source>
        <dbReference type="ARBA" id="ARBA00022968"/>
    </source>
</evidence>
<evidence type="ECO:0000256" key="15">
    <source>
        <dbReference type="ARBA" id="ARBA00023211"/>
    </source>
</evidence>
<protein>
    <recommendedName>
        <fullName evidence="16">Polypeptide N-acetylgalactosaminyltransferase</fullName>
        <ecNumber evidence="16">2.4.1.-</ecNumber>
    </recommendedName>
    <alternativeName>
        <fullName evidence="16">Protein-UDP acetylgalactosaminyltransferase</fullName>
    </alternativeName>
</protein>
<keyword evidence="6 16" id="KW-0808">Transferase</keyword>
<sequence>MMRVRFRKSLLIKLGILTLVLLFTIPYFMSKLDDSSKQDSLKRRSWNKLASDVKEMFPFNDAKKNVMPNPLERHANDSSATQKVYGPRAELKKGVLGNYEPDYKIAHGPGEGGQPVFASMEEKAAADQSVREFGFNMVVSDKISLDRTIPDTRMDECKYWNYPTLKELPTASVILVFHNEGWSTLIRTVHSVVNMSPPELLKEVVMVDDFSDKAHLKEPMEKYIAEYNKKHNNVVKLYRNPERMGLIRTRTRGAELSTADVIIFLDAHCEPNRNWLVPLLARIAYDRTIMAVPIVDGINWDNFAYASVYGAATAHHRGIFEWGFLYKESQVPQKELSRRQHNSEPYRSPTHAGGLFAMDRKYFFELGAYDEGLQIWGGENFELSFKIWQCGGSVEWVPCSHVGHVYRNHMPYGFGKVDVKIPVILLNYMRVVEVWLDDDFKEYFYTREPSVRGYPIGDLSKQLQFKKDHNCKSFRWFMDNIAYEVYDKFPILPPNKAWGEVKQKKGMLCWDTLGQSVGGGPIGVSHCHHYGGNQMFRLNTKGQIGVGERCITAPGGDTLHMSFCATEPTGPWEWDETSGLFRNRDYQKCVEAGHDNKLHLVRCEPDKSAQMWIINEIKTWDR</sequence>
<dbReference type="InterPro" id="IPR000772">
    <property type="entry name" value="Ricin_B_lectin"/>
</dbReference>
<dbReference type="PANTHER" id="PTHR11675">
    <property type="entry name" value="N-ACETYLGALACTOSAMINYLTRANSFERASE"/>
    <property type="match status" value="1"/>
</dbReference>